<accession>U5BY32</accession>
<organism evidence="1 2">
    <name type="scientific">Rhodonellum psychrophilum GCM71 = DSM 17998</name>
    <dbReference type="NCBI Taxonomy" id="1123057"/>
    <lineage>
        <taxon>Bacteria</taxon>
        <taxon>Pseudomonadati</taxon>
        <taxon>Bacteroidota</taxon>
        <taxon>Cytophagia</taxon>
        <taxon>Cytophagales</taxon>
        <taxon>Cytophagaceae</taxon>
        <taxon>Rhodonellum</taxon>
    </lineage>
</organism>
<proteinExistence type="predicted"/>
<name>U5BY32_9BACT</name>
<evidence type="ECO:0000313" key="1">
    <source>
        <dbReference type="EMBL" id="ERM80812.1"/>
    </source>
</evidence>
<comment type="caution">
    <text evidence="1">The sequence shown here is derived from an EMBL/GenBank/DDBJ whole genome shotgun (WGS) entry which is preliminary data.</text>
</comment>
<dbReference type="Proteomes" id="UP000016843">
    <property type="component" value="Unassembled WGS sequence"/>
</dbReference>
<reference evidence="1 2" key="1">
    <citation type="journal article" date="2013" name="Genome Announc.">
        <title>Draft Genome Sequence of the Psychrophilic and Alkaliphilic Rhodonellum psychrophilum Strain GCM71T.</title>
        <authorList>
            <person name="Hauptmann A.L."/>
            <person name="Glaring M.A."/>
            <person name="Hallin P.F."/>
            <person name="Prieme A."/>
            <person name="Stougaard P."/>
        </authorList>
    </citation>
    <scope>NUCLEOTIDE SEQUENCE [LARGE SCALE GENOMIC DNA]</scope>
    <source>
        <strain evidence="1 2">GCM71</strain>
    </source>
</reference>
<sequence>MDLITDFHVLKHVSGKGPFQTFYFSVQSGGLFCIHKAFVLGISKIQDIKVQGFSPIFFSH</sequence>
<dbReference type="AlphaFoldDB" id="U5BY32"/>
<protein>
    <submittedName>
        <fullName evidence="1">Uncharacterized protein</fullName>
    </submittedName>
</protein>
<keyword evidence="2" id="KW-1185">Reference proteome</keyword>
<dbReference type="EMBL" id="AWXR01000076">
    <property type="protein sequence ID" value="ERM80812.1"/>
    <property type="molecule type" value="Genomic_DNA"/>
</dbReference>
<gene>
    <name evidence="1" type="ORF">P872_11300</name>
</gene>
<evidence type="ECO:0000313" key="2">
    <source>
        <dbReference type="Proteomes" id="UP000016843"/>
    </source>
</evidence>